<sequence>MTIMRAAARLTSIGLVGVAIGVLPALPTLAEAQKPAAAACNPARLVAKAKKAGKQVTMKKARRLCALMDGGVKSQAPTPATKPGSVPVTDLLNGLIKQR</sequence>
<dbReference type="Proteomes" id="UP000568380">
    <property type="component" value="Unassembled WGS sequence"/>
</dbReference>
<reference evidence="1 2" key="1">
    <citation type="submission" date="2020-08" db="EMBL/GenBank/DDBJ databases">
        <title>Genomic Encyclopedia of Type Strains, Phase IV (KMG-IV): sequencing the most valuable type-strain genomes for metagenomic binning, comparative biology and taxonomic classification.</title>
        <authorList>
            <person name="Goeker M."/>
        </authorList>
    </citation>
    <scope>NUCLEOTIDE SEQUENCE [LARGE SCALE GENOMIC DNA]</scope>
    <source>
        <strain evidence="1 2">DSM 45385</strain>
    </source>
</reference>
<evidence type="ECO:0000313" key="2">
    <source>
        <dbReference type="Proteomes" id="UP000568380"/>
    </source>
</evidence>
<accession>A0A7W7ZZ89</accession>
<proteinExistence type="predicted"/>
<dbReference type="RefSeq" id="WP_184959907.1">
    <property type="nucleotide sequence ID" value="NZ_JACHIN010000002.1"/>
</dbReference>
<protein>
    <submittedName>
        <fullName evidence="1">Uncharacterized protein</fullName>
    </submittedName>
</protein>
<comment type="caution">
    <text evidence="1">The sequence shown here is derived from an EMBL/GenBank/DDBJ whole genome shotgun (WGS) entry which is preliminary data.</text>
</comment>
<keyword evidence="2" id="KW-1185">Reference proteome</keyword>
<gene>
    <name evidence="1" type="ORF">HNR40_001933</name>
</gene>
<dbReference type="AlphaFoldDB" id="A0A7W7ZZ89"/>
<evidence type="ECO:0000313" key="1">
    <source>
        <dbReference type="EMBL" id="MBB5076469.1"/>
    </source>
</evidence>
<organism evidence="1 2">
    <name type="scientific">Nonomuraea endophytica</name>
    <dbReference type="NCBI Taxonomy" id="714136"/>
    <lineage>
        <taxon>Bacteria</taxon>
        <taxon>Bacillati</taxon>
        <taxon>Actinomycetota</taxon>
        <taxon>Actinomycetes</taxon>
        <taxon>Streptosporangiales</taxon>
        <taxon>Streptosporangiaceae</taxon>
        <taxon>Nonomuraea</taxon>
    </lineage>
</organism>
<name>A0A7W7ZZ89_9ACTN</name>
<dbReference type="EMBL" id="JACHIN010000002">
    <property type="protein sequence ID" value="MBB5076469.1"/>
    <property type="molecule type" value="Genomic_DNA"/>
</dbReference>